<evidence type="ECO:0000313" key="1">
    <source>
        <dbReference type="EMBL" id="KAK1380051.1"/>
    </source>
</evidence>
<dbReference type="AlphaFoldDB" id="A0AAD8I7R1"/>
<dbReference type="EMBL" id="JAUIZM010000006">
    <property type="protein sequence ID" value="KAK1380051.1"/>
    <property type="molecule type" value="Genomic_DNA"/>
</dbReference>
<name>A0AAD8I7R1_9APIA</name>
<reference evidence="1" key="1">
    <citation type="submission" date="2023-02" db="EMBL/GenBank/DDBJ databases">
        <title>Genome of toxic invasive species Heracleum sosnowskyi carries increased number of genes despite the absence of recent whole-genome duplications.</title>
        <authorList>
            <person name="Schelkunov M."/>
            <person name="Shtratnikova V."/>
            <person name="Makarenko M."/>
            <person name="Klepikova A."/>
            <person name="Omelchenko D."/>
            <person name="Novikova G."/>
            <person name="Obukhova E."/>
            <person name="Bogdanov V."/>
            <person name="Penin A."/>
            <person name="Logacheva M."/>
        </authorList>
    </citation>
    <scope>NUCLEOTIDE SEQUENCE</scope>
    <source>
        <strain evidence="1">Hsosn_3</strain>
        <tissue evidence="1">Leaf</tissue>
    </source>
</reference>
<protein>
    <submittedName>
        <fullName evidence="1">Uncharacterized protein</fullName>
    </submittedName>
</protein>
<gene>
    <name evidence="1" type="ORF">POM88_026795</name>
</gene>
<reference evidence="1" key="2">
    <citation type="submission" date="2023-05" db="EMBL/GenBank/DDBJ databases">
        <authorList>
            <person name="Schelkunov M.I."/>
        </authorList>
    </citation>
    <scope>NUCLEOTIDE SEQUENCE</scope>
    <source>
        <strain evidence="1">Hsosn_3</strain>
        <tissue evidence="1">Leaf</tissue>
    </source>
</reference>
<keyword evidence="2" id="KW-1185">Reference proteome</keyword>
<dbReference type="Proteomes" id="UP001237642">
    <property type="component" value="Unassembled WGS sequence"/>
</dbReference>
<comment type="caution">
    <text evidence="1">The sequence shown here is derived from an EMBL/GenBank/DDBJ whole genome shotgun (WGS) entry which is preliminary data.</text>
</comment>
<sequence>MWRFMLLKERDKFEEIFAWKGIRCIRNHMWTLICNTKLYYSIIDTWSTILNDCENYKADESPMRLFFTIGGLNWSLDVSKKVGMTYPIFSNNMDDMLSKYPTRKLQENRHAFEIIDNMKREEEPKLYYGKIPSILHSHFIKYLQLKGFQVLSQMIRKLKPSYLSMP</sequence>
<organism evidence="1 2">
    <name type="scientific">Heracleum sosnowskyi</name>
    <dbReference type="NCBI Taxonomy" id="360622"/>
    <lineage>
        <taxon>Eukaryota</taxon>
        <taxon>Viridiplantae</taxon>
        <taxon>Streptophyta</taxon>
        <taxon>Embryophyta</taxon>
        <taxon>Tracheophyta</taxon>
        <taxon>Spermatophyta</taxon>
        <taxon>Magnoliopsida</taxon>
        <taxon>eudicotyledons</taxon>
        <taxon>Gunneridae</taxon>
        <taxon>Pentapetalae</taxon>
        <taxon>asterids</taxon>
        <taxon>campanulids</taxon>
        <taxon>Apiales</taxon>
        <taxon>Apiaceae</taxon>
        <taxon>Apioideae</taxon>
        <taxon>apioid superclade</taxon>
        <taxon>Tordylieae</taxon>
        <taxon>Tordyliinae</taxon>
        <taxon>Heracleum</taxon>
    </lineage>
</organism>
<proteinExistence type="predicted"/>
<evidence type="ECO:0000313" key="2">
    <source>
        <dbReference type="Proteomes" id="UP001237642"/>
    </source>
</evidence>
<accession>A0AAD8I7R1</accession>